<dbReference type="EMBL" id="CP066690">
    <property type="protein sequence ID" value="QQG45712.1"/>
    <property type="molecule type" value="Genomic_DNA"/>
</dbReference>
<sequence length="176" mass="19906">MREQLRDTVFWVVTLLHSVLGTCNRLRTASSAEKDKRLYGFGYNGSLPGLPHCDDVGHLLIEGHCLRTRHGERNLIDNTQDEHLRGSRVRVIATPCINCVKDLAAKEVREIFFTGSYANALGKEFIEEICAQKEIALQQVPVDWQEALQTILDRLSEPGGILYNSGYKLRVVKEKL</sequence>
<organism evidence="1 2">
    <name type="scientific">Candidatus Sungiibacteriota bacterium</name>
    <dbReference type="NCBI Taxonomy" id="2750080"/>
    <lineage>
        <taxon>Bacteria</taxon>
        <taxon>Candidatus Sungiibacteriota</taxon>
    </lineage>
</organism>
<gene>
    <name evidence="1" type="ORF">HYW89_02225</name>
</gene>
<dbReference type="Gene3D" id="3.40.140.10">
    <property type="entry name" value="Cytidine Deaminase, domain 2"/>
    <property type="match status" value="1"/>
</dbReference>
<reference evidence="1 2" key="1">
    <citation type="submission" date="2020-07" db="EMBL/GenBank/DDBJ databases">
        <title>Huge and variable diversity of episymbiotic CPR bacteria and DPANN archaea in groundwater ecosystems.</title>
        <authorList>
            <person name="He C.Y."/>
            <person name="Keren R."/>
            <person name="Whittaker M."/>
            <person name="Farag I.F."/>
            <person name="Doudna J."/>
            <person name="Cate J.H.D."/>
            <person name="Banfield J.F."/>
        </authorList>
    </citation>
    <scope>NUCLEOTIDE SEQUENCE [LARGE SCALE GENOMIC DNA]</scope>
    <source>
        <strain evidence="1">NC_groundwater_541_Ag_S-0.1um_46_50</strain>
    </source>
</reference>
<dbReference type="SUPFAM" id="SSF53927">
    <property type="entry name" value="Cytidine deaminase-like"/>
    <property type="match status" value="1"/>
</dbReference>
<name>A0A7T5RKA2_9BACT</name>
<evidence type="ECO:0000313" key="1">
    <source>
        <dbReference type="EMBL" id="QQG45712.1"/>
    </source>
</evidence>
<evidence type="ECO:0008006" key="3">
    <source>
        <dbReference type="Google" id="ProtNLM"/>
    </source>
</evidence>
<accession>A0A7T5RKA2</accession>
<proteinExistence type="predicted"/>
<dbReference type="Proteomes" id="UP000595618">
    <property type="component" value="Chromosome"/>
</dbReference>
<dbReference type="AlphaFoldDB" id="A0A7T5RKA2"/>
<protein>
    <recommendedName>
        <fullName evidence="3">CMP/dCMP-type deaminase domain-containing protein</fullName>
    </recommendedName>
</protein>
<dbReference type="InterPro" id="IPR016193">
    <property type="entry name" value="Cytidine_deaminase-like"/>
</dbReference>
<dbReference type="GO" id="GO:0003824">
    <property type="term" value="F:catalytic activity"/>
    <property type="evidence" value="ECO:0007669"/>
    <property type="project" value="InterPro"/>
</dbReference>
<evidence type="ECO:0000313" key="2">
    <source>
        <dbReference type="Proteomes" id="UP000595618"/>
    </source>
</evidence>